<dbReference type="Proteomes" id="UP001066276">
    <property type="component" value="Chromosome 4_2"/>
</dbReference>
<feature type="region of interest" description="Disordered" evidence="1">
    <location>
        <begin position="1"/>
        <end position="103"/>
    </location>
</feature>
<protein>
    <submittedName>
        <fullName evidence="2">Uncharacterized protein</fullName>
    </submittedName>
</protein>
<gene>
    <name evidence="2" type="ORF">NDU88_002706</name>
</gene>
<dbReference type="AlphaFoldDB" id="A0AAV7SFQ1"/>
<feature type="compositionally biased region" description="Basic and acidic residues" evidence="1">
    <location>
        <begin position="84"/>
        <end position="94"/>
    </location>
</feature>
<accession>A0AAV7SFQ1</accession>
<organism evidence="2 3">
    <name type="scientific">Pleurodeles waltl</name>
    <name type="common">Iberian ribbed newt</name>
    <dbReference type="NCBI Taxonomy" id="8319"/>
    <lineage>
        <taxon>Eukaryota</taxon>
        <taxon>Metazoa</taxon>
        <taxon>Chordata</taxon>
        <taxon>Craniata</taxon>
        <taxon>Vertebrata</taxon>
        <taxon>Euteleostomi</taxon>
        <taxon>Amphibia</taxon>
        <taxon>Batrachia</taxon>
        <taxon>Caudata</taxon>
        <taxon>Salamandroidea</taxon>
        <taxon>Salamandridae</taxon>
        <taxon>Pleurodelinae</taxon>
        <taxon>Pleurodeles</taxon>
    </lineage>
</organism>
<comment type="caution">
    <text evidence="2">The sequence shown here is derived from an EMBL/GenBank/DDBJ whole genome shotgun (WGS) entry which is preliminary data.</text>
</comment>
<keyword evidence="3" id="KW-1185">Reference proteome</keyword>
<evidence type="ECO:0000313" key="3">
    <source>
        <dbReference type="Proteomes" id="UP001066276"/>
    </source>
</evidence>
<dbReference type="EMBL" id="JANPWB010000008">
    <property type="protein sequence ID" value="KAJ1162238.1"/>
    <property type="molecule type" value="Genomic_DNA"/>
</dbReference>
<reference evidence="2" key="1">
    <citation type="journal article" date="2022" name="bioRxiv">
        <title>Sequencing and chromosome-scale assembly of the giantPleurodeles waltlgenome.</title>
        <authorList>
            <person name="Brown T."/>
            <person name="Elewa A."/>
            <person name="Iarovenko S."/>
            <person name="Subramanian E."/>
            <person name="Araus A.J."/>
            <person name="Petzold A."/>
            <person name="Susuki M."/>
            <person name="Suzuki K.-i.T."/>
            <person name="Hayashi T."/>
            <person name="Toyoda A."/>
            <person name="Oliveira C."/>
            <person name="Osipova E."/>
            <person name="Leigh N.D."/>
            <person name="Simon A."/>
            <person name="Yun M.H."/>
        </authorList>
    </citation>
    <scope>NUCLEOTIDE SEQUENCE</scope>
    <source>
        <strain evidence="2">20211129_DDA</strain>
        <tissue evidence="2">Liver</tissue>
    </source>
</reference>
<feature type="compositionally biased region" description="Basic and acidic residues" evidence="1">
    <location>
        <begin position="1"/>
        <end position="18"/>
    </location>
</feature>
<evidence type="ECO:0000313" key="2">
    <source>
        <dbReference type="EMBL" id="KAJ1162238.1"/>
    </source>
</evidence>
<evidence type="ECO:0000256" key="1">
    <source>
        <dbReference type="SAM" id="MobiDB-lite"/>
    </source>
</evidence>
<name>A0AAV7SFQ1_PLEWA</name>
<proteinExistence type="predicted"/>
<sequence length="103" mass="11092">MARRDLGGLPDRPWRPKMADLSPTSKCTRAWPSERPRVPIAKMGSVATRGAGLRGPSAPDGGGAETRTEPACGLRDLAGRQRRQVREPGEERPRRPLGQAVAA</sequence>